<comment type="caution">
    <text evidence="1">The sequence shown here is derived from an EMBL/GenBank/DDBJ whole genome shotgun (WGS) entry which is preliminary data.</text>
</comment>
<dbReference type="EMBL" id="JBHVBU010000116">
    <property type="protein sequence ID" value="MFE7966943.1"/>
    <property type="molecule type" value="Genomic_DNA"/>
</dbReference>
<reference evidence="1 2" key="1">
    <citation type="submission" date="2024-09" db="EMBL/GenBank/DDBJ databases">
        <title>The Natural Products Discovery Center: Release of the First 8490 Sequenced Strains for Exploring Actinobacteria Biosynthetic Diversity.</title>
        <authorList>
            <person name="Kalkreuter E."/>
            <person name="Kautsar S.A."/>
            <person name="Yang D."/>
            <person name="Bader C.D."/>
            <person name="Teijaro C.N."/>
            <person name="Fluegel L."/>
            <person name="Davis C.M."/>
            <person name="Simpson J.R."/>
            <person name="Lauterbach L."/>
            <person name="Steele A.D."/>
            <person name="Gui C."/>
            <person name="Meng S."/>
            <person name="Li G."/>
            <person name="Viehrig K."/>
            <person name="Ye F."/>
            <person name="Su P."/>
            <person name="Kiefer A.F."/>
            <person name="Nichols A."/>
            <person name="Cepeda A.J."/>
            <person name="Yan W."/>
            <person name="Fan B."/>
            <person name="Jiang Y."/>
            <person name="Adhikari A."/>
            <person name="Zheng C.-J."/>
            <person name="Schuster L."/>
            <person name="Cowan T.M."/>
            <person name="Smanski M.J."/>
            <person name="Chevrette M.G."/>
            <person name="De Carvalho L.P.S."/>
            <person name="Shen B."/>
        </authorList>
    </citation>
    <scope>NUCLEOTIDE SEQUENCE [LARGE SCALE GENOMIC DNA]</scope>
    <source>
        <strain evidence="1 2">NPDC057399</strain>
    </source>
</reference>
<dbReference type="RefSeq" id="WP_381728281.1">
    <property type="nucleotide sequence ID" value="NZ_JBHVBU010000116.1"/>
</dbReference>
<evidence type="ECO:0000313" key="2">
    <source>
        <dbReference type="Proteomes" id="UP001600650"/>
    </source>
</evidence>
<keyword evidence="2" id="KW-1185">Reference proteome</keyword>
<evidence type="ECO:0008006" key="3">
    <source>
        <dbReference type="Google" id="ProtNLM"/>
    </source>
</evidence>
<proteinExistence type="predicted"/>
<protein>
    <recommendedName>
        <fullName evidence="3">Secreted protein</fullName>
    </recommendedName>
</protein>
<sequence length="67" mass="7640">MIALLIFAVVVAVVWAVGIVADVLVDRRPRIPERWAVHIPGRFPAYVRQDYARARKAMARALSKEKR</sequence>
<name>A0ABW6JNH1_STRCE</name>
<dbReference type="Proteomes" id="UP001600650">
    <property type="component" value="Unassembled WGS sequence"/>
</dbReference>
<evidence type="ECO:0000313" key="1">
    <source>
        <dbReference type="EMBL" id="MFE7966943.1"/>
    </source>
</evidence>
<accession>A0ABW6JNH1</accession>
<organism evidence="1 2">
    <name type="scientific">Streptomyces cellulosae</name>
    <dbReference type="NCBI Taxonomy" id="1968"/>
    <lineage>
        <taxon>Bacteria</taxon>
        <taxon>Bacillati</taxon>
        <taxon>Actinomycetota</taxon>
        <taxon>Actinomycetes</taxon>
        <taxon>Kitasatosporales</taxon>
        <taxon>Streptomycetaceae</taxon>
        <taxon>Streptomyces</taxon>
    </lineage>
</organism>
<gene>
    <name evidence="1" type="ORF">ACFU0X_28515</name>
</gene>